<comment type="caution">
    <text evidence="1">The sequence shown here is derived from an EMBL/GenBank/DDBJ whole genome shotgun (WGS) entry which is preliminary data.</text>
</comment>
<protein>
    <submittedName>
        <fullName evidence="1">Uncharacterized protein</fullName>
    </submittedName>
</protein>
<keyword evidence="2" id="KW-1185">Reference proteome</keyword>
<organism evidence="1 2">
    <name type="scientific">Portunus trituberculatus</name>
    <name type="common">Swimming crab</name>
    <name type="synonym">Neptunus trituberculatus</name>
    <dbReference type="NCBI Taxonomy" id="210409"/>
    <lineage>
        <taxon>Eukaryota</taxon>
        <taxon>Metazoa</taxon>
        <taxon>Ecdysozoa</taxon>
        <taxon>Arthropoda</taxon>
        <taxon>Crustacea</taxon>
        <taxon>Multicrustacea</taxon>
        <taxon>Malacostraca</taxon>
        <taxon>Eumalacostraca</taxon>
        <taxon>Eucarida</taxon>
        <taxon>Decapoda</taxon>
        <taxon>Pleocyemata</taxon>
        <taxon>Brachyura</taxon>
        <taxon>Eubrachyura</taxon>
        <taxon>Portunoidea</taxon>
        <taxon>Portunidae</taxon>
        <taxon>Portuninae</taxon>
        <taxon>Portunus</taxon>
    </lineage>
</organism>
<dbReference type="Proteomes" id="UP000324222">
    <property type="component" value="Unassembled WGS sequence"/>
</dbReference>
<proteinExistence type="predicted"/>
<dbReference type="AlphaFoldDB" id="A0A5B7HTK2"/>
<accession>A0A5B7HTK2</accession>
<evidence type="ECO:0000313" key="1">
    <source>
        <dbReference type="EMBL" id="MPC75810.1"/>
    </source>
</evidence>
<name>A0A5B7HTK2_PORTR</name>
<reference evidence="1 2" key="1">
    <citation type="submission" date="2019-05" db="EMBL/GenBank/DDBJ databases">
        <title>Another draft genome of Portunus trituberculatus and its Hox gene families provides insights of decapod evolution.</title>
        <authorList>
            <person name="Jeong J.-H."/>
            <person name="Song I."/>
            <person name="Kim S."/>
            <person name="Choi T."/>
            <person name="Kim D."/>
            <person name="Ryu S."/>
            <person name="Kim W."/>
        </authorList>
    </citation>
    <scope>NUCLEOTIDE SEQUENCE [LARGE SCALE GENOMIC DNA]</scope>
    <source>
        <tissue evidence="1">Muscle</tissue>
    </source>
</reference>
<dbReference type="EMBL" id="VSRR010041906">
    <property type="protein sequence ID" value="MPC75810.1"/>
    <property type="molecule type" value="Genomic_DNA"/>
</dbReference>
<evidence type="ECO:0000313" key="2">
    <source>
        <dbReference type="Proteomes" id="UP000324222"/>
    </source>
</evidence>
<sequence length="26" mass="2846">MLQSTLYITISARAYCTSLICAQHAS</sequence>
<gene>
    <name evidence="1" type="ORF">E2C01_070207</name>
</gene>